<dbReference type="SUPFAM" id="SSF55136">
    <property type="entry name" value="Probable bacterial effector-binding domain"/>
    <property type="match status" value="1"/>
</dbReference>
<gene>
    <name evidence="4" type="ORF">WR15_04835</name>
</gene>
<dbReference type="InterPro" id="IPR009057">
    <property type="entry name" value="Homeodomain-like_sf"/>
</dbReference>
<dbReference type="PATRIC" id="fig|562.7396.peg.732"/>
<dbReference type="PANTHER" id="PTHR47504:SF3">
    <property type="entry name" value="HTH-TYPE TRANSCRIPTIONAL REGULATOR YKGA-RELATED"/>
    <property type="match status" value="1"/>
</dbReference>
<dbReference type="Gene3D" id="3.20.80.10">
    <property type="entry name" value="Regulatory factor, effector binding domain"/>
    <property type="match status" value="1"/>
</dbReference>
<protein>
    <submittedName>
        <fullName evidence="4">AraC family transcriptional regulator</fullName>
    </submittedName>
</protein>
<dbReference type="Proteomes" id="UP000037564">
    <property type="component" value="Unassembled WGS sequence"/>
</dbReference>
<evidence type="ECO:0000313" key="4">
    <source>
        <dbReference type="EMBL" id="KNF71178.1"/>
    </source>
</evidence>
<reference evidence="4 5" key="1">
    <citation type="submission" date="2015-07" db="EMBL/GenBank/DDBJ databases">
        <title>Genome sequences of 64 non-O157:H7 Shiga toxin-producing Escherichia coli strains.</title>
        <authorList>
            <person name="Gonzalez-Escalona N."/>
            <person name="Toro M."/>
            <person name="Timme R."/>
            <person name="Payne J."/>
        </authorList>
    </citation>
    <scope>NUCLEOTIDE SEQUENCE [LARGE SCALE GENOMIC DNA]</scope>
    <source>
        <strain evidence="4 5">CFSAN026843</strain>
    </source>
</reference>
<dbReference type="PROSITE" id="PS01124">
    <property type="entry name" value="HTH_ARAC_FAMILY_2"/>
    <property type="match status" value="1"/>
</dbReference>
<comment type="caution">
    <text evidence="4">The sequence shown here is derived from an EMBL/GenBank/DDBJ whole genome shotgun (WGS) entry which is preliminary data.</text>
</comment>
<sequence length="274" mass="32152">MLKRMTINAMLWHIESNIENTPLGINDLVKYSGYSRRYLQLIFKKHTGIPIGSYIQSRRITRAATLLKFTQLSILAISEQLFYDSQQTFTREFKKNTGYTPLQYRKTDHWTFCQSHKDKKGNLSLHLPQICCINSEIFYGTEIQYIEETPFFNPASDYKWNIVDTLLSNNKNVYISHKVSSEKCGKLVVNAVVWRHNNSFTPPRKIKKGLFAYFSFRGGRDDYWKYMHNIHSWSLPIYGLQRGGGYDIEKITKYGENDFLFEFHIPIRNPSAIS</sequence>
<keyword evidence="3" id="KW-0804">Transcription</keyword>
<organism evidence="4 5">
    <name type="scientific">Escherichia coli</name>
    <dbReference type="NCBI Taxonomy" id="562"/>
    <lineage>
        <taxon>Bacteria</taxon>
        <taxon>Pseudomonadati</taxon>
        <taxon>Pseudomonadota</taxon>
        <taxon>Gammaproteobacteria</taxon>
        <taxon>Enterobacterales</taxon>
        <taxon>Enterobacteriaceae</taxon>
        <taxon>Escherichia</taxon>
    </lineage>
</organism>
<evidence type="ECO:0000313" key="5">
    <source>
        <dbReference type="Proteomes" id="UP000037564"/>
    </source>
</evidence>
<dbReference type="RefSeq" id="WP_000919911.1">
    <property type="nucleotide sequence ID" value="NZ_BFZV01000008.1"/>
</dbReference>
<dbReference type="PANTHER" id="PTHR47504">
    <property type="entry name" value="RIGHT ORIGIN-BINDING PROTEIN"/>
    <property type="match status" value="1"/>
</dbReference>
<dbReference type="InterPro" id="IPR050959">
    <property type="entry name" value="MarA-like"/>
</dbReference>
<dbReference type="PROSITE" id="PS00041">
    <property type="entry name" value="HTH_ARAC_FAMILY_1"/>
    <property type="match status" value="1"/>
</dbReference>
<dbReference type="InterPro" id="IPR011256">
    <property type="entry name" value="Reg_factor_effector_dom_sf"/>
</dbReference>
<dbReference type="SMART" id="SM00342">
    <property type="entry name" value="HTH_ARAC"/>
    <property type="match status" value="1"/>
</dbReference>
<dbReference type="InterPro" id="IPR018060">
    <property type="entry name" value="HTH_AraC"/>
</dbReference>
<dbReference type="AlphaFoldDB" id="A0A0B0VPC1"/>
<dbReference type="Pfam" id="PF12833">
    <property type="entry name" value="HTH_18"/>
    <property type="match status" value="1"/>
</dbReference>
<name>A0A0B0VPC1_ECOLX</name>
<evidence type="ECO:0000256" key="3">
    <source>
        <dbReference type="ARBA" id="ARBA00023163"/>
    </source>
</evidence>
<accession>A0A0B0VPC1</accession>
<dbReference type="EMBL" id="LGZN01000013">
    <property type="protein sequence ID" value="KNF71178.1"/>
    <property type="molecule type" value="Genomic_DNA"/>
</dbReference>
<keyword evidence="1" id="KW-0805">Transcription regulation</keyword>
<evidence type="ECO:0000256" key="2">
    <source>
        <dbReference type="ARBA" id="ARBA00023125"/>
    </source>
</evidence>
<dbReference type="SUPFAM" id="SSF46689">
    <property type="entry name" value="Homeodomain-like"/>
    <property type="match status" value="2"/>
</dbReference>
<proteinExistence type="predicted"/>
<evidence type="ECO:0000256" key="1">
    <source>
        <dbReference type="ARBA" id="ARBA00023015"/>
    </source>
</evidence>
<keyword evidence="2" id="KW-0238">DNA-binding</keyword>
<dbReference type="Gene3D" id="1.10.10.60">
    <property type="entry name" value="Homeodomain-like"/>
    <property type="match status" value="2"/>
</dbReference>
<dbReference type="GO" id="GO:0043565">
    <property type="term" value="F:sequence-specific DNA binding"/>
    <property type="evidence" value="ECO:0007669"/>
    <property type="project" value="InterPro"/>
</dbReference>
<dbReference type="GO" id="GO:0003700">
    <property type="term" value="F:DNA-binding transcription factor activity"/>
    <property type="evidence" value="ECO:0007669"/>
    <property type="project" value="InterPro"/>
</dbReference>
<dbReference type="InterPro" id="IPR018062">
    <property type="entry name" value="HTH_AraC-typ_CS"/>
</dbReference>